<keyword evidence="3" id="KW-1185">Reference proteome</keyword>
<gene>
    <name evidence="2" type="ORF">KEU06_03380</name>
</gene>
<sequence length="157" mass="16810">MTIAPKLKTYIEGEGVSYETVPHHRTATSRQSAVAAHVPGSNMAKSVLVHHELGYALAVVPSTYRVELGTLQAVMDKRLGLATEDETAVLFDDCDVGAIPPIGAAYNVPVVLEESLGDAAEIYFEGGDHKTLVHVSGNAFRDLTKDAVRARISHPAF</sequence>
<accession>A0A942E361</accession>
<evidence type="ECO:0000259" key="1">
    <source>
        <dbReference type="Pfam" id="PF04073"/>
    </source>
</evidence>
<protein>
    <submittedName>
        <fullName evidence="2">Aminoacyl-tRNA deacylase</fullName>
    </submittedName>
</protein>
<dbReference type="SUPFAM" id="SSF55826">
    <property type="entry name" value="YbaK/ProRS associated domain"/>
    <property type="match status" value="1"/>
</dbReference>
<dbReference type="Gene3D" id="3.90.960.10">
    <property type="entry name" value="YbaK/aminoacyl-tRNA synthetase-associated domain"/>
    <property type="match status" value="1"/>
</dbReference>
<dbReference type="CDD" id="cd04332">
    <property type="entry name" value="YbaK_like"/>
    <property type="match status" value="1"/>
</dbReference>
<name>A0A942E361_9HYPH</name>
<dbReference type="Pfam" id="PF04073">
    <property type="entry name" value="tRNA_edit"/>
    <property type="match status" value="1"/>
</dbReference>
<organism evidence="2 3">
    <name type="scientific">Pseudaminobacter soli</name>
    <name type="common">ex Zhang et al. 2022</name>
    <dbReference type="NCBI Taxonomy" id="2831468"/>
    <lineage>
        <taxon>Bacteria</taxon>
        <taxon>Pseudomonadati</taxon>
        <taxon>Pseudomonadota</taxon>
        <taxon>Alphaproteobacteria</taxon>
        <taxon>Hyphomicrobiales</taxon>
        <taxon>Phyllobacteriaceae</taxon>
        <taxon>Pseudaminobacter</taxon>
    </lineage>
</organism>
<dbReference type="EMBL" id="JAGWCR010000002">
    <property type="protein sequence ID" value="MBS3647667.1"/>
    <property type="molecule type" value="Genomic_DNA"/>
</dbReference>
<evidence type="ECO:0000313" key="3">
    <source>
        <dbReference type="Proteomes" id="UP000680348"/>
    </source>
</evidence>
<dbReference type="GO" id="GO:0002161">
    <property type="term" value="F:aminoacyl-tRNA deacylase activity"/>
    <property type="evidence" value="ECO:0007669"/>
    <property type="project" value="InterPro"/>
</dbReference>
<dbReference type="RefSeq" id="WP_188253241.1">
    <property type="nucleotide sequence ID" value="NZ_JABVCF010000002.1"/>
</dbReference>
<evidence type="ECO:0000313" key="2">
    <source>
        <dbReference type="EMBL" id="MBS3647667.1"/>
    </source>
</evidence>
<proteinExistence type="predicted"/>
<dbReference type="InterPro" id="IPR007214">
    <property type="entry name" value="YbaK/aa-tRNA-synth-assoc-dom"/>
</dbReference>
<comment type="caution">
    <text evidence="2">The sequence shown here is derived from an EMBL/GenBank/DDBJ whole genome shotgun (WGS) entry which is preliminary data.</text>
</comment>
<dbReference type="InterPro" id="IPR036754">
    <property type="entry name" value="YbaK/aa-tRNA-synt-asso_dom_sf"/>
</dbReference>
<dbReference type="Proteomes" id="UP000680348">
    <property type="component" value="Unassembled WGS sequence"/>
</dbReference>
<feature type="domain" description="YbaK/aminoacyl-tRNA synthetase-associated" evidence="1">
    <location>
        <begin position="24"/>
        <end position="143"/>
    </location>
</feature>
<dbReference type="AlphaFoldDB" id="A0A942E361"/>
<reference evidence="2" key="1">
    <citation type="submission" date="2021-04" db="EMBL/GenBank/DDBJ databases">
        <title>Pseudaminobacter soli sp. nov., isolated from paddy soil contaminated by heavy metals.</title>
        <authorList>
            <person name="Zhang K."/>
        </authorList>
    </citation>
    <scope>NUCLEOTIDE SEQUENCE</scope>
    <source>
        <strain evidence="2">19-2017</strain>
    </source>
</reference>